<gene>
    <name evidence="2" type="ORF">N657DRAFT_636320</name>
</gene>
<feature type="chain" id="PRO_5043021192" description="Hydrophobin" evidence="1">
    <location>
        <begin position="18"/>
        <end position="111"/>
    </location>
</feature>
<reference evidence="2" key="1">
    <citation type="journal article" date="2023" name="Mol. Phylogenet. Evol.">
        <title>Genome-scale phylogeny and comparative genomics of the fungal order Sordariales.</title>
        <authorList>
            <person name="Hensen N."/>
            <person name="Bonometti L."/>
            <person name="Westerberg I."/>
            <person name="Brannstrom I.O."/>
            <person name="Guillou S."/>
            <person name="Cros-Aarteil S."/>
            <person name="Calhoun S."/>
            <person name="Haridas S."/>
            <person name="Kuo A."/>
            <person name="Mondo S."/>
            <person name="Pangilinan J."/>
            <person name="Riley R."/>
            <person name="LaButti K."/>
            <person name="Andreopoulos B."/>
            <person name="Lipzen A."/>
            <person name="Chen C."/>
            <person name="Yan M."/>
            <person name="Daum C."/>
            <person name="Ng V."/>
            <person name="Clum A."/>
            <person name="Steindorff A."/>
            <person name="Ohm R.A."/>
            <person name="Martin F."/>
            <person name="Silar P."/>
            <person name="Natvig D.O."/>
            <person name="Lalanne C."/>
            <person name="Gautier V."/>
            <person name="Ament-Velasquez S.L."/>
            <person name="Kruys A."/>
            <person name="Hutchinson M.I."/>
            <person name="Powell A.J."/>
            <person name="Barry K."/>
            <person name="Miller A.N."/>
            <person name="Grigoriev I.V."/>
            <person name="Debuchy R."/>
            <person name="Gladieux P."/>
            <person name="Hiltunen Thoren M."/>
            <person name="Johannesson H."/>
        </authorList>
    </citation>
    <scope>NUCLEOTIDE SEQUENCE</scope>
    <source>
        <strain evidence="2">CBS 731.68</strain>
    </source>
</reference>
<evidence type="ECO:0000313" key="2">
    <source>
        <dbReference type="EMBL" id="KAK4120588.1"/>
    </source>
</evidence>
<evidence type="ECO:0000313" key="3">
    <source>
        <dbReference type="Proteomes" id="UP001302602"/>
    </source>
</evidence>
<dbReference type="AlphaFoldDB" id="A0AAN6TTX1"/>
<accession>A0AAN6TTX1</accession>
<evidence type="ECO:0000256" key="1">
    <source>
        <dbReference type="SAM" id="SignalP"/>
    </source>
</evidence>
<sequence>MRLSLLATLTVAGQSMAAVMPPTLLPTPVKARQSNESEPALVESLIAAGCNPFQCLSIVGAIPCIIQGVVNGNIPEISSSTCYYSTCTAYTKSLSLDRKDESVSNLLAKSM</sequence>
<dbReference type="RefSeq" id="XP_062644359.1">
    <property type="nucleotide sequence ID" value="XM_062791414.1"/>
</dbReference>
<reference evidence="2" key="2">
    <citation type="submission" date="2023-05" db="EMBL/GenBank/DDBJ databases">
        <authorList>
            <consortium name="Lawrence Berkeley National Laboratory"/>
            <person name="Steindorff A."/>
            <person name="Hensen N."/>
            <person name="Bonometti L."/>
            <person name="Westerberg I."/>
            <person name="Brannstrom I.O."/>
            <person name="Guillou S."/>
            <person name="Cros-Aarteil S."/>
            <person name="Calhoun S."/>
            <person name="Haridas S."/>
            <person name="Kuo A."/>
            <person name="Mondo S."/>
            <person name="Pangilinan J."/>
            <person name="Riley R."/>
            <person name="Labutti K."/>
            <person name="Andreopoulos B."/>
            <person name="Lipzen A."/>
            <person name="Chen C."/>
            <person name="Yanf M."/>
            <person name="Daum C."/>
            <person name="Ng V."/>
            <person name="Clum A."/>
            <person name="Ohm R."/>
            <person name="Martin F."/>
            <person name="Silar P."/>
            <person name="Natvig D."/>
            <person name="Lalanne C."/>
            <person name="Gautier V."/>
            <person name="Ament-Velasquez S.L."/>
            <person name="Kruys A."/>
            <person name="Hutchinson M.I."/>
            <person name="Powell A.J."/>
            <person name="Barry K."/>
            <person name="Miller A.N."/>
            <person name="Grigoriev I.V."/>
            <person name="Debuchy R."/>
            <person name="Gladieux P."/>
            <person name="Thoren M.H."/>
            <person name="Johannesson H."/>
        </authorList>
    </citation>
    <scope>NUCLEOTIDE SEQUENCE</scope>
    <source>
        <strain evidence="2">CBS 731.68</strain>
    </source>
</reference>
<dbReference type="GeneID" id="87828183"/>
<keyword evidence="1" id="KW-0732">Signal</keyword>
<protein>
    <recommendedName>
        <fullName evidence="4">Hydrophobin</fullName>
    </recommendedName>
</protein>
<dbReference type="EMBL" id="MU853237">
    <property type="protein sequence ID" value="KAK4120588.1"/>
    <property type="molecule type" value="Genomic_DNA"/>
</dbReference>
<comment type="caution">
    <text evidence="2">The sequence shown here is derived from an EMBL/GenBank/DDBJ whole genome shotgun (WGS) entry which is preliminary data.</text>
</comment>
<organism evidence="2 3">
    <name type="scientific">Parathielavia appendiculata</name>
    <dbReference type="NCBI Taxonomy" id="2587402"/>
    <lineage>
        <taxon>Eukaryota</taxon>
        <taxon>Fungi</taxon>
        <taxon>Dikarya</taxon>
        <taxon>Ascomycota</taxon>
        <taxon>Pezizomycotina</taxon>
        <taxon>Sordariomycetes</taxon>
        <taxon>Sordariomycetidae</taxon>
        <taxon>Sordariales</taxon>
        <taxon>Chaetomiaceae</taxon>
        <taxon>Parathielavia</taxon>
    </lineage>
</organism>
<evidence type="ECO:0008006" key="4">
    <source>
        <dbReference type="Google" id="ProtNLM"/>
    </source>
</evidence>
<name>A0AAN6TTX1_9PEZI</name>
<proteinExistence type="predicted"/>
<feature type="signal peptide" evidence="1">
    <location>
        <begin position="1"/>
        <end position="17"/>
    </location>
</feature>
<dbReference type="Proteomes" id="UP001302602">
    <property type="component" value="Unassembled WGS sequence"/>
</dbReference>
<keyword evidence="3" id="KW-1185">Reference proteome</keyword>